<feature type="compositionally biased region" description="Low complexity" evidence="1">
    <location>
        <begin position="778"/>
        <end position="791"/>
    </location>
</feature>
<dbReference type="AlphaFoldDB" id="E3MK72"/>
<dbReference type="OrthoDB" id="5872323at2759"/>
<dbReference type="Proteomes" id="UP000008281">
    <property type="component" value="Unassembled WGS sequence"/>
</dbReference>
<protein>
    <recommendedName>
        <fullName evidence="4">SWIM-type domain-containing protein</fullName>
    </recommendedName>
</protein>
<dbReference type="InParanoid" id="E3MK72"/>
<feature type="region of interest" description="Disordered" evidence="1">
    <location>
        <begin position="738"/>
        <end position="791"/>
    </location>
</feature>
<evidence type="ECO:0000313" key="3">
    <source>
        <dbReference type="Proteomes" id="UP000008281"/>
    </source>
</evidence>
<evidence type="ECO:0000256" key="1">
    <source>
        <dbReference type="SAM" id="MobiDB-lite"/>
    </source>
</evidence>
<gene>
    <name evidence="2" type="ORF">CRE_28724</name>
</gene>
<dbReference type="EMBL" id="DS268451">
    <property type="protein sequence ID" value="EFP03901.1"/>
    <property type="molecule type" value="Genomic_DNA"/>
</dbReference>
<accession>E3MK72</accession>
<proteinExistence type="predicted"/>
<evidence type="ECO:0008006" key="4">
    <source>
        <dbReference type="Google" id="ProtNLM"/>
    </source>
</evidence>
<dbReference type="OMA" id="CDWHVIR"/>
<keyword evidence="3" id="KW-1185">Reference proteome</keyword>
<dbReference type="eggNOG" id="ENOG502T3HH">
    <property type="taxonomic scope" value="Eukaryota"/>
</dbReference>
<evidence type="ECO:0000313" key="2">
    <source>
        <dbReference type="EMBL" id="EFP03901.1"/>
    </source>
</evidence>
<dbReference type="HOGENOM" id="CLU_013969_0_0_1"/>
<organism evidence="3">
    <name type="scientific">Caenorhabditis remanei</name>
    <name type="common">Caenorhabditis vulgaris</name>
    <dbReference type="NCBI Taxonomy" id="31234"/>
    <lineage>
        <taxon>Eukaryota</taxon>
        <taxon>Metazoa</taxon>
        <taxon>Ecdysozoa</taxon>
        <taxon>Nematoda</taxon>
        <taxon>Chromadorea</taxon>
        <taxon>Rhabditida</taxon>
        <taxon>Rhabditina</taxon>
        <taxon>Rhabditomorpha</taxon>
        <taxon>Rhabditoidea</taxon>
        <taxon>Rhabditidae</taxon>
        <taxon>Peloderinae</taxon>
        <taxon>Caenorhabditis</taxon>
    </lineage>
</organism>
<sequence>MFTVYLKKKDWIDLLENFESRTTKVNEVSISKLEDLKKCRSLMFCLPKAKEAVPYDGYQWTGTILGKRYQPIYRKLMIDDEELNLIKCCEIKNSHFKKEILHMSDKTIVHYFLEDMGDLLVPDGSSVKKPRISYEDAEEIKKNILPLRTSSAAYAIAKEKGINVSRKQILNLQRMVKNSVTGKSGRRVVTSLENIRHLEVMDPDNLQYHINQAQELVFSYVRIYETGVKIFASACPTVGEYNDWIQYVDDLGSYSNDVKKEKLKEVLLDYPSGILFPSRLYVDSTYNLSDCYGTILLGESQHFRTKRSEKPRVYPIGFMLHSHRDSHHHEMFADRLKAFIAPFMFGKVAPAMLMDGETSLQVYADAFDSRVIRCDWHVIRLLSHKFGRKSAKTANFWLQNCYKTGNTRLERLENMVTKLEIMYGNVIESKVDPRIFNWIKCNQNWLMETATALPKLKSGMILQYTTSNPSETFNKMIKTVVQKPLPVTNLLERLDAFCSDKLHEIRKAAFQESDYVSLHQDIRGMDQMQKKTHFEKIGLECPTLLSFDPPRLLMKELNIRKTDSEEKKCEFLKILSATNDSFVLQDDSVALNEPNRVVLVACISDIFECTACNQTMPDFICRHMLKILQFLPELDRRMQLWKMEGVLRGDSGITVPIKSGRKQSDRIGTKLSSNNHIRRITEVTQMTIFDSSEEVSSDISGSISDSILPDTTNHFHTHDSTVDSNLIGINRHSTSIVLGTPEPQSLSDSTFSPLLSSTANNNISEQSISKRNRRSTRRFSPSEASSSSYVS</sequence>
<name>E3MK72_CAERE</name>
<feature type="compositionally biased region" description="Polar residues" evidence="1">
    <location>
        <begin position="738"/>
        <end position="769"/>
    </location>
</feature>
<reference evidence="2" key="1">
    <citation type="submission" date="2007-07" db="EMBL/GenBank/DDBJ databases">
        <title>PCAP assembly of the Caenorhabditis remanei genome.</title>
        <authorList>
            <consortium name="The Caenorhabditis remanei Sequencing Consortium"/>
            <person name="Wilson R.K."/>
        </authorList>
    </citation>
    <scope>NUCLEOTIDE SEQUENCE [LARGE SCALE GENOMIC DNA]</scope>
    <source>
        <strain evidence="2">PB4641</strain>
    </source>
</reference>